<dbReference type="Gramene" id="KGN44139">
    <property type="protein sequence ID" value="KGN44139"/>
    <property type="gene ID" value="Csa_7G201910"/>
</dbReference>
<evidence type="ECO:0000313" key="2">
    <source>
        <dbReference type="EMBL" id="KGN44139.1"/>
    </source>
</evidence>
<accession>A0A0A0K5B6</accession>
<proteinExistence type="predicted"/>
<dbReference type="EMBL" id="CM002928">
    <property type="protein sequence ID" value="KGN44139.1"/>
    <property type="molecule type" value="Genomic_DNA"/>
</dbReference>
<reference evidence="2 3" key="2">
    <citation type="journal article" date="2009" name="PLoS ONE">
        <title>An integrated genetic and cytogenetic map of the cucumber genome.</title>
        <authorList>
            <person name="Ren Y."/>
            <person name="Zhang Z."/>
            <person name="Liu J."/>
            <person name="Staub J.E."/>
            <person name="Han Y."/>
            <person name="Cheng Z."/>
            <person name="Li X."/>
            <person name="Lu J."/>
            <person name="Miao H."/>
            <person name="Kang H."/>
            <person name="Xie B."/>
            <person name="Gu X."/>
            <person name="Wang X."/>
            <person name="Du Y."/>
            <person name="Jin W."/>
            <person name="Huang S."/>
        </authorList>
    </citation>
    <scope>NUCLEOTIDE SEQUENCE [LARGE SCALE GENOMIC DNA]</scope>
    <source>
        <strain evidence="3">cv. 9930</strain>
    </source>
</reference>
<reference evidence="2 3" key="4">
    <citation type="journal article" date="2011" name="BMC Genomics">
        <title>RNA-Seq improves annotation of protein-coding genes in the cucumber genome.</title>
        <authorList>
            <person name="Li Z."/>
            <person name="Zhang Z."/>
            <person name="Yan P."/>
            <person name="Huang S."/>
            <person name="Fei Z."/>
            <person name="Lin K."/>
        </authorList>
    </citation>
    <scope>NUCLEOTIDE SEQUENCE [LARGE SCALE GENOMIC DNA]</scope>
    <source>
        <strain evidence="3">cv. 9930</strain>
    </source>
</reference>
<reference evidence="2 3" key="1">
    <citation type="journal article" date="2009" name="Nat. Genet.">
        <title>The genome of the cucumber, Cucumis sativus L.</title>
        <authorList>
            <person name="Huang S."/>
            <person name="Li R."/>
            <person name="Zhang Z."/>
            <person name="Li L."/>
            <person name="Gu X."/>
            <person name="Fan W."/>
            <person name="Lucas W.J."/>
            <person name="Wang X."/>
            <person name="Xie B."/>
            <person name="Ni P."/>
            <person name="Ren Y."/>
            <person name="Zhu H."/>
            <person name="Li J."/>
            <person name="Lin K."/>
            <person name="Jin W."/>
            <person name="Fei Z."/>
            <person name="Li G."/>
            <person name="Staub J."/>
            <person name="Kilian A."/>
            <person name="van der Vossen E.A."/>
            <person name="Wu Y."/>
            <person name="Guo J."/>
            <person name="He J."/>
            <person name="Jia Z."/>
            <person name="Ren Y."/>
            <person name="Tian G."/>
            <person name="Lu Y."/>
            <person name="Ruan J."/>
            <person name="Qian W."/>
            <person name="Wang M."/>
            <person name="Huang Q."/>
            <person name="Li B."/>
            <person name="Xuan Z."/>
            <person name="Cao J."/>
            <person name="Asan"/>
            <person name="Wu Z."/>
            <person name="Zhang J."/>
            <person name="Cai Q."/>
            <person name="Bai Y."/>
            <person name="Zhao B."/>
            <person name="Han Y."/>
            <person name="Li Y."/>
            <person name="Li X."/>
            <person name="Wang S."/>
            <person name="Shi Q."/>
            <person name="Liu S."/>
            <person name="Cho W.K."/>
            <person name="Kim J.Y."/>
            <person name="Xu Y."/>
            <person name="Heller-Uszynska K."/>
            <person name="Miao H."/>
            <person name="Cheng Z."/>
            <person name="Zhang S."/>
            <person name="Wu J."/>
            <person name="Yang Y."/>
            <person name="Kang H."/>
            <person name="Li M."/>
            <person name="Liang H."/>
            <person name="Ren X."/>
            <person name="Shi Z."/>
            <person name="Wen M."/>
            <person name="Jian M."/>
            <person name="Yang H."/>
            <person name="Zhang G."/>
            <person name="Yang Z."/>
            <person name="Chen R."/>
            <person name="Liu S."/>
            <person name="Li J."/>
            <person name="Ma L."/>
            <person name="Liu H."/>
            <person name="Zhou Y."/>
            <person name="Zhao J."/>
            <person name="Fang X."/>
            <person name="Li G."/>
            <person name="Fang L."/>
            <person name="Li Y."/>
            <person name="Liu D."/>
            <person name="Zheng H."/>
            <person name="Zhang Y."/>
            <person name="Qin N."/>
            <person name="Li Z."/>
            <person name="Yang G."/>
            <person name="Yang S."/>
            <person name="Bolund L."/>
            <person name="Kristiansen K."/>
            <person name="Zheng H."/>
            <person name="Li S."/>
            <person name="Zhang X."/>
            <person name="Yang H."/>
            <person name="Wang J."/>
            <person name="Sun R."/>
            <person name="Zhang B."/>
            <person name="Jiang S."/>
            <person name="Wang J."/>
            <person name="Du Y."/>
            <person name="Li S."/>
        </authorList>
    </citation>
    <scope>NUCLEOTIDE SEQUENCE [LARGE SCALE GENOMIC DNA]</scope>
    <source>
        <strain evidence="3">cv. 9930</strain>
    </source>
</reference>
<sequence length="92" mass="10691">MEMEWNQFGEFEKEAMKSCCRGGSTHLQGGKKNHFQEIPCKYNQGKRVREEEEALELKRGQPRKAKDSNDISLQGPMKKKKKTRSPNLCFQS</sequence>
<dbReference type="AlphaFoldDB" id="A0A0A0K5B6"/>
<feature type="region of interest" description="Disordered" evidence="1">
    <location>
        <begin position="51"/>
        <end position="92"/>
    </location>
</feature>
<name>A0A0A0K5B6_CUCSA</name>
<feature type="compositionally biased region" description="Basic and acidic residues" evidence="1">
    <location>
        <begin position="51"/>
        <end position="69"/>
    </location>
</feature>
<dbReference type="Proteomes" id="UP000029981">
    <property type="component" value="Chromosome 7"/>
</dbReference>
<gene>
    <name evidence="2" type="ORF">Csa_7G201910</name>
</gene>
<protein>
    <submittedName>
        <fullName evidence="2">Uncharacterized protein</fullName>
    </submittedName>
</protein>
<keyword evidence="3" id="KW-1185">Reference proteome</keyword>
<evidence type="ECO:0000313" key="3">
    <source>
        <dbReference type="Proteomes" id="UP000029981"/>
    </source>
</evidence>
<evidence type="ECO:0000256" key="1">
    <source>
        <dbReference type="SAM" id="MobiDB-lite"/>
    </source>
</evidence>
<reference evidence="2 3" key="3">
    <citation type="journal article" date="2010" name="BMC Genomics">
        <title>Transcriptome sequencing and comparative analysis of cucumber flowers with different sex types.</title>
        <authorList>
            <person name="Guo S."/>
            <person name="Zheng Y."/>
            <person name="Joung J.G."/>
            <person name="Liu S."/>
            <person name="Zhang Z."/>
            <person name="Crasta O.R."/>
            <person name="Sobral B.W."/>
            <person name="Xu Y."/>
            <person name="Huang S."/>
            <person name="Fei Z."/>
        </authorList>
    </citation>
    <scope>NUCLEOTIDE SEQUENCE [LARGE SCALE GENOMIC DNA]</scope>
    <source>
        <strain evidence="3">cv. 9930</strain>
    </source>
</reference>
<organism evidence="2 3">
    <name type="scientific">Cucumis sativus</name>
    <name type="common">Cucumber</name>
    <dbReference type="NCBI Taxonomy" id="3659"/>
    <lineage>
        <taxon>Eukaryota</taxon>
        <taxon>Viridiplantae</taxon>
        <taxon>Streptophyta</taxon>
        <taxon>Embryophyta</taxon>
        <taxon>Tracheophyta</taxon>
        <taxon>Spermatophyta</taxon>
        <taxon>Magnoliopsida</taxon>
        <taxon>eudicotyledons</taxon>
        <taxon>Gunneridae</taxon>
        <taxon>Pentapetalae</taxon>
        <taxon>rosids</taxon>
        <taxon>fabids</taxon>
        <taxon>Cucurbitales</taxon>
        <taxon>Cucurbitaceae</taxon>
        <taxon>Benincaseae</taxon>
        <taxon>Cucumis</taxon>
    </lineage>
</organism>